<dbReference type="InterPro" id="IPR025153">
    <property type="entry name" value="Ead_Ea22"/>
</dbReference>
<reference evidence="2" key="1">
    <citation type="submission" date="2019-08" db="EMBL/GenBank/DDBJ databases">
        <authorList>
            <consortium name="PulseNet: The National Subtyping Network for Foodborne Disease Surveillance"/>
            <person name="Tarr C.L."/>
            <person name="Trees E."/>
            <person name="Katz L.S."/>
            <person name="Carleton-Romer H.A."/>
            <person name="Stroika S."/>
            <person name="Kucerova Z."/>
            <person name="Roache K.F."/>
            <person name="Sabol A.L."/>
            <person name="Besser J."/>
            <person name="Gerner-Smidt P."/>
        </authorList>
    </citation>
    <scope>NUCLEOTIDE SEQUENCE</scope>
    <source>
        <strain evidence="2">PNUSAS094074</strain>
    </source>
</reference>
<organism evidence="2">
    <name type="scientific">Salmonella enterica</name>
    <name type="common">Salmonella choleraesuis</name>
    <dbReference type="NCBI Taxonomy" id="28901"/>
    <lineage>
        <taxon>Bacteria</taxon>
        <taxon>Pseudomonadati</taxon>
        <taxon>Pseudomonadota</taxon>
        <taxon>Gammaproteobacteria</taxon>
        <taxon>Enterobacterales</taxon>
        <taxon>Enterobacteriaceae</taxon>
        <taxon>Salmonella</taxon>
    </lineage>
</organism>
<proteinExistence type="predicted"/>
<name>A0A5Y7WN80_SALER</name>
<comment type="caution">
    <text evidence="2">The sequence shown here is derived from an EMBL/GenBank/DDBJ whole genome shotgun (WGS) entry which is preliminary data.</text>
</comment>
<dbReference type="EMBL" id="AAKAKA010000012">
    <property type="protein sequence ID" value="ECQ3076088.1"/>
    <property type="molecule type" value="Genomic_DNA"/>
</dbReference>
<feature type="coiled-coil region" evidence="1">
    <location>
        <begin position="65"/>
        <end position="113"/>
    </location>
</feature>
<sequence>MSNIDKRALREVAERATPGNWRRTSSLFNGITVTPFSLCGEEVTLAHTVEKRDAEFIAAANPATMLALLDENIQLQREKDAMEAVALALRDDMRDAREKLEAAEHRIAEHCKVLNSLAAVARRYLPDYDEHPEIQAADELLESAAGIGVKGGVRDEN</sequence>
<protein>
    <submittedName>
        <fullName evidence="2">Ead/Ea22-like family protein</fullName>
    </submittedName>
</protein>
<keyword evidence="1" id="KW-0175">Coiled coil</keyword>
<dbReference type="AlphaFoldDB" id="A0A5Y7WN80"/>
<gene>
    <name evidence="2" type="ORF">FZ376_19705</name>
</gene>
<accession>A0A5Y7WN80</accession>
<dbReference type="Pfam" id="PF13935">
    <property type="entry name" value="Ead_Ea22"/>
    <property type="match status" value="1"/>
</dbReference>
<evidence type="ECO:0000256" key="1">
    <source>
        <dbReference type="SAM" id="Coils"/>
    </source>
</evidence>
<evidence type="ECO:0000313" key="2">
    <source>
        <dbReference type="EMBL" id="ECQ3076088.1"/>
    </source>
</evidence>